<dbReference type="GO" id="GO:0004553">
    <property type="term" value="F:hydrolase activity, hydrolyzing O-glycosyl compounds"/>
    <property type="evidence" value="ECO:0007669"/>
    <property type="project" value="InterPro"/>
</dbReference>
<dbReference type="KEGG" id="spal:FM071_09785"/>
<proteinExistence type="predicted"/>
<dbReference type="EMBL" id="CP041406">
    <property type="protein sequence ID" value="QOP46564.1"/>
    <property type="molecule type" value="Genomic_DNA"/>
</dbReference>
<dbReference type="GO" id="GO:0005975">
    <property type="term" value="P:carbohydrate metabolic process"/>
    <property type="evidence" value="ECO:0007669"/>
    <property type="project" value="InterPro"/>
</dbReference>
<reference evidence="1 2" key="1">
    <citation type="submission" date="2019-07" db="EMBL/GenBank/DDBJ databases">
        <title>Sulfurimonas paralvinellae sp. nov., a novel mesophilic, hydrogen- and sulfur-oxidizing chemolithoautotroph within the Epsilonproteo- bacteria isolated from a deep-sea hydrothermal vent polychaete nest, reclassification of Thiomicrospira denitrificans as Sulfurimonas denitrificans comb. nov. and emended description of the genus Sulfurimonas.</title>
        <authorList>
            <person name="Wang S."/>
            <person name="Jiang L."/>
            <person name="Shao Z."/>
        </authorList>
    </citation>
    <scope>NUCLEOTIDE SEQUENCE [LARGE SCALE GENOMIC DNA]</scope>
    <source>
        <strain evidence="1 2">GO25</strain>
    </source>
</reference>
<accession>A0A7M1BA24</accession>
<organism evidence="1 2">
    <name type="scientific">Sulfurimonas paralvinellae</name>
    <dbReference type="NCBI Taxonomy" id="317658"/>
    <lineage>
        <taxon>Bacteria</taxon>
        <taxon>Pseudomonadati</taxon>
        <taxon>Campylobacterota</taxon>
        <taxon>Epsilonproteobacteria</taxon>
        <taxon>Campylobacterales</taxon>
        <taxon>Sulfurimonadaceae</taxon>
        <taxon>Sulfurimonas</taxon>
    </lineage>
</organism>
<dbReference type="Proteomes" id="UP000593580">
    <property type="component" value="Chromosome"/>
</dbReference>
<dbReference type="InterPro" id="IPR001579">
    <property type="entry name" value="Glyco_hydro_18_chit_AS"/>
</dbReference>
<dbReference type="RefSeq" id="WP_193110824.1">
    <property type="nucleotide sequence ID" value="NZ_CP041406.1"/>
</dbReference>
<evidence type="ECO:0000313" key="2">
    <source>
        <dbReference type="Proteomes" id="UP000593580"/>
    </source>
</evidence>
<sequence length="857" mass="96014">MLRTYLPLTILLVLFLTVAFYFKPVGIFLMQSYASAVLDKNVTVQRFDIMDSAIVASIGGKDNIADITLLQISPLRLQIYYKGDIAAFSKYQPLKGDAVVDGNLTYEKYLHIETVASLYKAKIQTTIEQRGEKSYEVDADVKHLDLQSFEKQNNREYALDGKLDGVLAWSTGNDISLHLQSKKVSYKHKSYKDIAFDLQRKDKKVRLVGDFVTPTRGKVHIKSWGRFDKELQAKAEIDTRHRHIVLSSLRYSEDKKLQIESPMFDGKVSLTLQQKQLAYVLKHINIQKAADIIDKKLPVSGYVDAKGFVDLATLQSRFNLHSKQLKTDKINIKAIEAKGTSCFKKVNFTLHANIKKSDLDIQGEADFHDAVKLKLSTGKFDSAISLVYEKKVFTLHAKHLNLLKLQKALGLPQYAAADVDIEAKGDLANMDFTLHSDSVKVLKYTKYFQKSAAVTVSGKLNKDKVTFRPLIKNEDFLFAGDRSTYEIKTKKLRLASRLTLLDDNKTADIDIKLQTMLKKPYSSKASIGNDQDTIEIYDFSYSPTEGVKSDFVVDIKELQRYHKLTKRDLFGPAKITGKYDKKLLISTPSLGGYLEAEIEKDAVFAHFRGLELTKIDNLLNKNELFDDGYLFGNVSYHIPTKSADTYITASDVVLNGIDLDRELSNIENTIGLNVVSMGRNLLKSYQYTSQKTLIKKAQINVSLNNKIIKLNDVALATKKFRIAALGKIRDNGDIINLSVNILEKHGCATLTQDLKGNLRSPEVTNTSGAIIDLVSQMPTAILNTGKKVVHVGTSTVDSISSFALNTTHISDKKVSLTDDLTQSIDDVLTDTAEFVLPSTCKVIYRGKVEQPKPQQGL</sequence>
<name>A0A7M1BA24_9BACT</name>
<dbReference type="PROSITE" id="PS01095">
    <property type="entry name" value="GH18_1"/>
    <property type="match status" value="1"/>
</dbReference>
<gene>
    <name evidence="1" type="ORF">FM071_09785</name>
</gene>
<evidence type="ECO:0000313" key="1">
    <source>
        <dbReference type="EMBL" id="QOP46564.1"/>
    </source>
</evidence>
<dbReference type="AlphaFoldDB" id="A0A7M1BA24"/>
<keyword evidence="2" id="KW-1185">Reference proteome</keyword>
<protein>
    <submittedName>
        <fullName evidence="1">Uncharacterized protein</fullName>
    </submittedName>
</protein>